<dbReference type="Pfam" id="PF08240">
    <property type="entry name" value="ADH_N"/>
    <property type="match status" value="1"/>
</dbReference>
<dbReference type="EMBL" id="JALBUS010000006">
    <property type="protein sequence ID" value="MDX8417249.1"/>
    <property type="molecule type" value="Genomic_DNA"/>
</dbReference>
<evidence type="ECO:0000256" key="5">
    <source>
        <dbReference type="ARBA" id="ARBA00023002"/>
    </source>
</evidence>
<dbReference type="Proteomes" id="UP001285244">
    <property type="component" value="Unassembled WGS sequence"/>
</dbReference>
<proteinExistence type="inferred from homology"/>
<keyword evidence="3" id="KW-0479">Metal-binding</keyword>
<keyword evidence="6" id="KW-1133">Transmembrane helix</keyword>
<dbReference type="Gene3D" id="3.40.50.720">
    <property type="entry name" value="NAD(P)-binding Rossmann-like Domain"/>
    <property type="match status" value="1"/>
</dbReference>
<comment type="similarity">
    <text evidence="2">Belongs to the zinc-containing alcohol dehydrogenase family.</text>
</comment>
<evidence type="ECO:0000256" key="4">
    <source>
        <dbReference type="ARBA" id="ARBA00022833"/>
    </source>
</evidence>
<comment type="caution">
    <text evidence="9">The sequence shown here is derived from an EMBL/GenBank/DDBJ whole genome shotgun (WGS) entry which is preliminary data.</text>
</comment>
<reference evidence="9 10" key="1">
    <citation type="submission" date="2022-03" db="EMBL/GenBank/DDBJ databases">
        <title>Novel taxa within the pig intestine.</title>
        <authorList>
            <person name="Wylensek D."/>
            <person name="Bishof K."/>
            <person name="Afrizal A."/>
            <person name="Clavel T."/>
        </authorList>
    </citation>
    <scope>NUCLEOTIDE SEQUENCE [LARGE SCALE GENOMIC DNA]</scope>
    <source>
        <strain evidence="9 10">Cla-KB-P134</strain>
    </source>
</reference>
<keyword evidence="6" id="KW-0812">Transmembrane</keyword>
<dbReference type="InterPro" id="IPR011032">
    <property type="entry name" value="GroES-like_sf"/>
</dbReference>
<organism evidence="9 10">
    <name type="scientific">Absicoccus intestinalis</name>
    <dbReference type="NCBI Taxonomy" id="2926319"/>
    <lineage>
        <taxon>Bacteria</taxon>
        <taxon>Bacillati</taxon>
        <taxon>Bacillota</taxon>
        <taxon>Erysipelotrichia</taxon>
        <taxon>Erysipelotrichales</taxon>
        <taxon>Erysipelotrichaceae</taxon>
        <taxon>Absicoccus</taxon>
    </lineage>
</organism>
<feature type="domain" description="Alcohol dehydrogenase-like C-terminal" evidence="7">
    <location>
        <begin position="164"/>
        <end position="293"/>
    </location>
</feature>
<gene>
    <name evidence="9" type="ORF">MOZ64_05255</name>
</gene>
<keyword evidence="10" id="KW-1185">Reference proteome</keyword>
<dbReference type="InterPro" id="IPR013149">
    <property type="entry name" value="ADH-like_C"/>
</dbReference>
<evidence type="ECO:0000256" key="2">
    <source>
        <dbReference type="ARBA" id="ARBA00008072"/>
    </source>
</evidence>
<feature type="transmembrane region" description="Helical" evidence="6">
    <location>
        <begin position="156"/>
        <end position="177"/>
    </location>
</feature>
<evidence type="ECO:0000259" key="7">
    <source>
        <dbReference type="Pfam" id="PF00107"/>
    </source>
</evidence>
<name>A0ABU4WLW1_9FIRM</name>
<dbReference type="InterPro" id="IPR036291">
    <property type="entry name" value="NAD(P)-bd_dom_sf"/>
</dbReference>
<evidence type="ECO:0000256" key="6">
    <source>
        <dbReference type="SAM" id="Phobius"/>
    </source>
</evidence>
<dbReference type="PANTHER" id="PTHR43161">
    <property type="entry name" value="SORBITOL DEHYDROGENASE"/>
    <property type="match status" value="1"/>
</dbReference>
<keyword evidence="6" id="KW-0472">Membrane</keyword>
<evidence type="ECO:0000256" key="3">
    <source>
        <dbReference type="ARBA" id="ARBA00022723"/>
    </source>
</evidence>
<evidence type="ECO:0000259" key="8">
    <source>
        <dbReference type="Pfam" id="PF08240"/>
    </source>
</evidence>
<dbReference type="PANTHER" id="PTHR43161:SF23">
    <property type="entry name" value="(R,R)-BUTANEDIOL DEHYDROGENASE-RELATED"/>
    <property type="match status" value="1"/>
</dbReference>
<protein>
    <submittedName>
        <fullName evidence="9">Alcohol dehydrogenase catalytic domain-containing protein</fullName>
    </submittedName>
</protein>
<dbReference type="Gene3D" id="3.90.180.10">
    <property type="entry name" value="Medium-chain alcohol dehydrogenases, catalytic domain"/>
    <property type="match status" value="1"/>
</dbReference>
<evidence type="ECO:0000313" key="9">
    <source>
        <dbReference type="EMBL" id="MDX8417249.1"/>
    </source>
</evidence>
<accession>A0ABU4WLW1</accession>
<evidence type="ECO:0000256" key="1">
    <source>
        <dbReference type="ARBA" id="ARBA00001947"/>
    </source>
</evidence>
<sequence length="333" mass="36663">MKAANYHGKQAIEIQQIPTPKVGPKEVLIRNLRSSICGTDVAVYQHGPDGSHRITVGQEFGHETVSEIVAVGHEIQEQFHVGQRVYPYPRLARNDPSRAGTLGAFSEYILIPQPKWNQSLYAVPEAISNEEACMIEPFSVGTRAARRAQPQAGQTAIVFGAGTIGLAAAIALQYFGLKKVMVVDLSKKRLEIARSLGFPVTTFQDMPKQALAYFGQTSSQRANVDIWIDAAGDEAVWTCFMQQGKIESRFVEVAVGPRYRNVDFVALSFAQKSLIGSGGYMPEDVEDVLAMMASHRWPIKNLISHTYRLDDLEQALQMASDPASSLNVQIVLE</sequence>
<keyword evidence="5" id="KW-0560">Oxidoreductase</keyword>
<dbReference type="SUPFAM" id="SSF50129">
    <property type="entry name" value="GroES-like"/>
    <property type="match status" value="1"/>
</dbReference>
<dbReference type="Pfam" id="PF00107">
    <property type="entry name" value="ADH_zinc_N"/>
    <property type="match status" value="1"/>
</dbReference>
<dbReference type="SUPFAM" id="SSF51735">
    <property type="entry name" value="NAD(P)-binding Rossmann-fold domains"/>
    <property type="match status" value="1"/>
</dbReference>
<evidence type="ECO:0000313" key="10">
    <source>
        <dbReference type="Proteomes" id="UP001285244"/>
    </source>
</evidence>
<comment type="cofactor">
    <cofactor evidence="1">
        <name>Zn(2+)</name>
        <dbReference type="ChEBI" id="CHEBI:29105"/>
    </cofactor>
</comment>
<keyword evidence="4" id="KW-0862">Zinc</keyword>
<feature type="domain" description="Alcohol dehydrogenase-like N-terminal" evidence="8">
    <location>
        <begin position="23"/>
        <end position="113"/>
    </location>
</feature>
<dbReference type="RefSeq" id="WP_320325544.1">
    <property type="nucleotide sequence ID" value="NZ_JALBUS010000006.1"/>
</dbReference>
<dbReference type="InterPro" id="IPR013154">
    <property type="entry name" value="ADH-like_N"/>
</dbReference>